<dbReference type="PROSITE" id="PS51195">
    <property type="entry name" value="Q_MOTIF"/>
    <property type="match status" value="1"/>
</dbReference>
<evidence type="ECO:0000259" key="14">
    <source>
        <dbReference type="PROSITE" id="PS51195"/>
    </source>
</evidence>
<keyword evidence="4 9" id="KW-0378">Hydrolase</keyword>
<protein>
    <recommendedName>
        <fullName evidence="10">ATP-dependent RNA helicase</fullName>
        <ecNumber evidence="10">3.6.4.13</ecNumber>
    </recommendedName>
</protein>
<comment type="domain">
    <text evidence="10">The Q motif is unique to and characteristic of the DEAD box family of RNA helicases and controls ATP binding and hydrolysis.</text>
</comment>
<comment type="catalytic activity">
    <reaction evidence="10">
        <text>ATP + H2O = ADP + phosphate + H(+)</text>
        <dbReference type="Rhea" id="RHEA:13065"/>
        <dbReference type="ChEBI" id="CHEBI:15377"/>
        <dbReference type="ChEBI" id="CHEBI:15378"/>
        <dbReference type="ChEBI" id="CHEBI:30616"/>
        <dbReference type="ChEBI" id="CHEBI:43474"/>
        <dbReference type="ChEBI" id="CHEBI:456216"/>
        <dbReference type="EC" id="3.6.4.13"/>
    </reaction>
</comment>
<feature type="region of interest" description="Disordered" evidence="11">
    <location>
        <begin position="67"/>
        <end position="115"/>
    </location>
</feature>
<feature type="compositionally biased region" description="Acidic residues" evidence="11">
    <location>
        <begin position="614"/>
        <end position="623"/>
    </location>
</feature>
<evidence type="ECO:0000256" key="1">
    <source>
        <dbReference type="ARBA" id="ARBA00004604"/>
    </source>
</evidence>
<dbReference type="Pfam" id="PF00271">
    <property type="entry name" value="Helicase_C"/>
    <property type="match status" value="1"/>
</dbReference>
<evidence type="ECO:0000256" key="9">
    <source>
        <dbReference type="RuleBase" id="RU000492"/>
    </source>
</evidence>
<dbReference type="SMART" id="SM00490">
    <property type="entry name" value="HELICc"/>
    <property type="match status" value="1"/>
</dbReference>
<dbReference type="GO" id="GO:0005730">
    <property type="term" value="C:nucleolus"/>
    <property type="evidence" value="ECO:0007669"/>
    <property type="project" value="UniProtKB-SubCell"/>
</dbReference>
<organism evidence="15 16">
    <name type="scientific">Malassezia vespertilionis</name>
    <dbReference type="NCBI Taxonomy" id="2020962"/>
    <lineage>
        <taxon>Eukaryota</taxon>
        <taxon>Fungi</taxon>
        <taxon>Dikarya</taxon>
        <taxon>Basidiomycota</taxon>
        <taxon>Ustilaginomycotina</taxon>
        <taxon>Malasseziomycetes</taxon>
        <taxon>Malasseziales</taxon>
        <taxon>Malasseziaceae</taxon>
        <taxon>Malassezia</taxon>
    </lineage>
</organism>
<feature type="region of interest" description="Disordered" evidence="11">
    <location>
        <begin position="692"/>
        <end position="715"/>
    </location>
</feature>
<accession>A0A2N1JBC5</accession>
<evidence type="ECO:0000313" key="16">
    <source>
        <dbReference type="Proteomes" id="UP000232875"/>
    </source>
</evidence>
<sequence length="715" mass="78967">MATTSEADAVNMTTDDGFEMLDAGCDDFMGLQVVEGFDVLREKDASGKHTLTKIVQVDDSDKILAANNAAKRSAQPKSKDIRGKAPKAAKKTAPHDKPASNSKLETASPTPHNEDEAISAALHAAREQSLLAEDDAGDDGDDHESADTEAPGWHDIPLHPRLKHALATCAFTKPTPVQAATIPPTLGGQRDIVGIAQTGSGKTLAYGLPILNYIMERAEDALPSTRPLESLILAPTRELALQVRTHLQNLSDASHRFARIATVCGGLSIQKQERLLTQHGGAHIVVATPGRLWDLLKTNDAFARRVRQTRFLVIDEADRMVETGHFAEMDAILGMVRRTAGAALDANPEMQTLIYSATMAKSLQINLKRRKWRKNQRAAHSANTLDDLMSRIDFRDANPLVLELSPERHVAETLTEAKIECLRKDKDTYLYYLLLRYPGRTLVFFNSIDAVRRVVPLLHELNIPAHPLHGQLQQQQRLRNLDRFRREQGTSVLLATDVAARGIDIESIDHVVHFQIPRSADTYVHRSGRTARAGKQGIAVALIEPSEQRLWRDICATMQRAEQVPSLPVEYGFLAPIRERIALARSIDTLLHTESKHAHDDAWLRDLAQEADLDMDSEPDDPDADMHIATSKKGRPRSAQNHAAAAKTSELRAELGALLAKPLHTRGLHQRYITSGVDTGFAQSMLRGAQSSEMLGVKRSSAHSDVKNQQKRARR</sequence>
<keyword evidence="2" id="KW-0698">rRNA processing</keyword>
<feature type="domain" description="DEAD-box RNA helicase Q" evidence="14">
    <location>
        <begin position="151"/>
        <end position="179"/>
    </location>
</feature>
<dbReference type="InterPro" id="IPR011545">
    <property type="entry name" value="DEAD/DEAH_box_helicase_dom"/>
</dbReference>
<dbReference type="PANTHER" id="PTHR24031">
    <property type="entry name" value="RNA HELICASE"/>
    <property type="match status" value="1"/>
</dbReference>
<dbReference type="PROSITE" id="PS51194">
    <property type="entry name" value="HELICASE_CTER"/>
    <property type="match status" value="1"/>
</dbReference>
<dbReference type="PROSITE" id="PS00039">
    <property type="entry name" value="DEAD_ATP_HELICASE"/>
    <property type="match status" value="1"/>
</dbReference>
<feature type="domain" description="Helicase C-terminal" evidence="13">
    <location>
        <begin position="429"/>
        <end position="575"/>
    </location>
</feature>
<dbReference type="AlphaFoldDB" id="A0A2N1JBC5"/>
<dbReference type="GO" id="GO:0005524">
    <property type="term" value="F:ATP binding"/>
    <property type="evidence" value="ECO:0007669"/>
    <property type="project" value="UniProtKB-UniRule"/>
</dbReference>
<feature type="domain" description="Helicase ATP-binding" evidence="12">
    <location>
        <begin position="183"/>
        <end position="377"/>
    </location>
</feature>
<keyword evidence="3 9" id="KW-0547">Nucleotide-binding</keyword>
<gene>
    <name evidence="15" type="primary">MAK5</name>
    <name evidence="15" type="ORF">MVES_002080</name>
</gene>
<dbReference type="GO" id="GO:0003723">
    <property type="term" value="F:RNA binding"/>
    <property type="evidence" value="ECO:0007669"/>
    <property type="project" value="UniProtKB-UniRule"/>
</dbReference>
<dbReference type="Pfam" id="PF00270">
    <property type="entry name" value="DEAD"/>
    <property type="match status" value="1"/>
</dbReference>
<reference evidence="15 16" key="1">
    <citation type="submission" date="2017-10" db="EMBL/GenBank/DDBJ databases">
        <title>A novel species of cold-tolerant Malassezia isolated from bats.</title>
        <authorList>
            <person name="Lorch J.M."/>
            <person name="Palmer J.M."/>
            <person name="Vanderwolf K.J."/>
            <person name="Schmidt K.Z."/>
            <person name="Verant M.L."/>
            <person name="Weller T.J."/>
            <person name="Blehert D.S."/>
        </authorList>
    </citation>
    <scope>NUCLEOTIDE SEQUENCE [LARGE SCALE GENOMIC DNA]</scope>
    <source>
        <strain evidence="15 16">NWHC:44797-103</strain>
    </source>
</reference>
<evidence type="ECO:0000256" key="4">
    <source>
        <dbReference type="ARBA" id="ARBA00022801"/>
    </source>
</evidence>
<dbReference type="InterPro" id="IPR014001">
    <property type="entry name" value="Helicase_ATP-bd"/>
</dbReference>
<dbReference type="InterPro" id="IPR000629">
    <property type="entry name" value="RNA-helicase_DEAD-box_CS"/>
</dbReference>
<dbReference type="InterPro" id="IPR027417">
    <property type="entry name" value="P-loop_NTPase"/>
</dbReference>
<evidence type="ECO:0000256" key="11">
    <source>
        <dbReference type="SAM" id="MobiDB-lite"/>
    </source>
</evidence>
<feature type="region of interest" description="Disordered" evidence="11">
    <location>
        <begin position="614"/>
        <end position="648"/>
    </location>
</feature>
<evidence type="ECO:0000259" key="12">
    <source>
        <dbReference type="PROSITE" id="PS51192"/>
    </source>
</evidence>
<comment type="subcellular location">
    <subcellularLocation>
        <location evidence="1">Nucleus</location>
        <location evidence="1">Nucleolus</location>
    </subcellularLocation>
</comment>
<dbReference type="STRING" id="2020962.A0A2N1JBC5"/>
<feature type="region of interest" description="Disordered" evidence="11">
    <location>
        <begin position="134"/>
        <end position="156"/>
    </location>
</feature>
<evidence type="ECO:0000256" key="5">
    <source>
        <dbReference type="ARBA" id="ARBA00022806"/>
    </source>
</evidence>
<evidence type="ECO:0000256" key="10">
    <source>
        <dbReference type="RuleBase" id="RU365068"/>
    </source>
</evidence>
<dbReference type="InterPro" id="IPR014014">
    <property type="entry name" value="RNA_helicase_DEAD_Q_motif"/>
</dbReference>
<proteinExistence type="inferred from homology"/>
<dbReference type="EMBL" id="KZ454990">
    <property type="protein sequence ID" value="PKI83849.1"/>
    <property type="molecule type" value="Genomic_DNA"/>
</dbReference>
<feature type="compositionally biased region" description="Polar residues" evidence="11">
    <location>
        <begin position="100"/>
        <end position="111"/>
    </location>
</feature>
<dbReference type="SUPFAM" id="SSF52540">
    <property type="entry name" value="P-loop containing nucleoside triphosphate hydrolases"/>
    <property type="match status" value="1"/>
</dbReference>
<dbReference type="SMART" id="SM00487">
    <property type="entry name" value="DEXDc"/>
    <property type="match status" value="1"/>
</dbReference>
<keyword evidence="6 9" id="KW-0067">ATP-binding</keyword>
<dbReference type="PROSITE" id="PS51192">
    <property type="entry name" value="HELICASE_ATP_BIND_1"/>
    <property type="match status" value="1"/>
</dbReference>
<keyword evidence="16" id="KW-1185">Reference proteome</keyword>
<dbReference type="EC" id="3.6.4.13" evidence="10"/>
<dbReference type="InterPro" id="IPR001650">
    <property type="entry name" value="Helicase_C-like"/>
</dbReference>
<dbReference type="GO" id="GO:0016787">
    <property type="term" value="F:hydrolase activity"/>
    <property type="evidence" value="ECO:0007669"/>
    <property type="project" value="UniProtKB-KW"/>
</dbReference>
<dbReference type="GO" id="GO:0006364">
    <property type="term" value="P:rRNA processing"/>
    <property type="evidence" value="ECO:0007669"/>
    <property type="project" value="UniProtKB-KW"/>
</dbReference>
<keyword evidence="7 10" id="KW-0694">RNA-binding</keyword>
<dbReference type="CDD" id="cd18787">
    <property type="entry name" value="SF2_C_DEAD"/>
    <property type="match status" value="1"/>
</dbReference>
<evidence type="ECO:0000256" key="7">
    <source>
        <dbReference type="ARBA" id="ARBA00022884"/>
    </source>
</evidence>
<dbReference type="Gene3D" id="3.40.50.300">
    <property type="entry name" value="P-loop containing nucleotide triphosphate hydrolases"/>
    <property type="match status" value="2"/>
</dbReference>
<dbReference type="Proteomes" id="UP000232875">
    <property type="component" value="Unassembled WGS sequence"/>
</dbReference>
<feature type="compositionally biased region" description="Acidic residues" evidence="11">
    <location>
        <begin position="134"/>
        <end position="144"/>
    </location>
</feature>
<comment type="similarity">
    <text evidence="9">Belongs to the DEAD box helicase family.</text>
</comment>
<evidence type="ECO:0000259" key="13">
    <source>
        <dbReference type="PROSITE" id="PS51194"/>
    </source>
</evidence>
<evidence type="ECO:0000256" key="2">
    <source>
        <dbReference type="ARBA" id="ARBA00022552"/>
    </source>
</evidence>
<keyword evidence="5 9" id="KW-0347">Helicase</keyword>
<evidence type="ECO:0000256" key="8">
    <source>
        <dbReference type="PROSITE-ProRule" id="PRU00552"/>
    </source>
</evidence>
<dbReference type="GO" id="GO:0003724">
    <property type="term" value="F:RNA helicase activity"/>
    <property type="evidence" value="ECO:0007669"/>
    <property type="project" value="UniProtKB-EC"/>
</dbReference>
<evidence type="ECO:0000313" key="15">
    <source>
        <dbReference type="EMBL" id="PKI83849.1"/>
    </source>
</evidence>
<comment type="function">
    <text evidence="10">RNA helicase.</text>
</comment>
<name>A0A2N1JBC5_9BASI</name>
<feature type="short sequence motif" description="Q motif" evidence="8">
    <location>
        <begin position="151"/>
        <end position="179"/>
    </location>
</feature>
<evidence type="ECO:0000256" key="6">
    <source>
        <dbReference type="ARBA" id="ARBA00022840"/>
    </source>
</evidence>
<dbReference type="OrthoDB" id="4310724at2759"/>
<evidence type="ECO:0000256" key="3">
    <source>
        <dbReference type="ARBA" id="ARBA00022741"/>
    </source>
</evidence>